<feature type="chain" id="PRO_5005329611" evidence="2">
    <location>
        <begin position="25"/>
        <end position="257"/>
    </location>
</feature>
<reference evidence="3" key="1">
    <citation type="submission" date="2014-07" db="EMBL/GenBank/DDBJ databases">
        <authorList>
            <person name="Martin A.A"/>
            <person name="De Silva N."/>
        </authorList>
    </citation>
    <scope>NUCLEOTIDE SEQUENCE</scope>
</reference>
<dbReference type="PANTHER" id="PTHR14735">
    <property type="entry name" value="COILED-COIL DOMAIN-CONTAINING PROTEIN 134"/>
    <property type="match status" value="1"/>
</dbReference>
<dbReference type="InterPro" id="IPR026321">
    <property type="entry name" value="CC134"/>
</dbReference>
<dbReference type="WBParaSite" id="SVE_0533400.2">
    <property type="protein sequence ID" value="SVE_0533400.2"/>
    <property type="gene ID" value="SVE_0533400"/>
</dbReference>
<organism evidence="3 4">
    <name type="scientific">Strongyloides venezuelensis</name>
    <name type="common">Threadworm</name>
    <dbReference type="NCBI Taxonomy" id="75913"/>
    <lineage>
        <taxon>Eukaryota</taxon>
        <taxon>Metazoa</taxon>
        <taxon>Ecdysozoa</taxon>
        <taxon>Nematoda</taxon>
        <taxon>Chromadorea</taxon>
        <taxon>Rhabditida</taxon>
        <taxon>Tylenchina</taxon>
        <taxon>Panagrolaimomorpha</taxon>
        <taxon>Strongyloidoidea</taxon>
        <taxon>Strongyloididae</taxon>
        <taxon>Strongyloides</taxon>
    </lineage>
</organism>
<proteinExistence type="predicted"/>
<reference evidence="4" key="2">
    <citation type="submission" date="2015-08" db="UniProtKB">
        <authorList>
            <consortium name="WormBaseParasite"/>
        </authorList>
    </citation>
    <scope>IDENTIFICATION</scope>
</reference>
<accession>A0A0K0F933</accession>
<evidence type="ECO:0000313" key="3">
    <source>
        <dbReference type="Proteomes" id="UP000035680"/>
    </source>
</evidence>
<name>A0A0K0F933_STRVS</name>
<sequence length="257" mass="30674">MMIFCRRTFILLQFFVIYIRLAYLAVDPHHNYKNHEKVHQPINHKEVTKEAHSKYESESPSKQYSQLLRIKRREQLSSIQSLSKQKDYKKQKDTVKQLINAIRKVFMEDMQILSTIEINNIDEILSDKSTTRDKFSRVLENIAFFGDITLRFPLQSGIKYNKDIEFKTAVNWAYTFAKNYSYLYDDGTLKMFHLFAQELKIIPREADYHNPYDITNIKENLIREASLKMEEELEQKRKTKKEATLKIKKDKSHHGEL</sequence>
<keyword evidence="2" id="KW-0732">Signal</keyword>
<feature type="signal peptide" evidence="2">
    <location>
        <begin position="1"/>
        <end position="24"/>
    </location>
</feature>
<feature type="region of interest" description="Disordered" evidence="1">
    <location>
        <begin position="233"/>
        <end position="257"/>
    </location>
</feature>
<dbReference type="AlphaFoldDB" id="A0A0K0F933"/>
<evidence type="ECO:0000313" key="4">
    <source>
        <dbReference type="WBParaSite" id="SVE_0533400.2"/>
    </source>
</evidence>
<dbReference type="PANTHER" id="PTHR14735:SF1">
    <property type="entry name" value="COILED-COIL DOMAIN-CONTAINING PROTEIN 134"/>
    <property type="match status" value="1"/>
</dbReference>
<dbReference type="Pfam" id="PF15002">
    <property type="entry name" value="ERK-JNK_inhib"/>
    <property type="match status" value="1"/>
</dbReference>
<protein>
    <submittedName>
        <fullName evidence="4">Coiled-coil domain-containing protein 134-like</fullName>
    </submittedName>
</protein>
<evidence type="ECO:0000256" key="1">
    <source>
        <dbReference type="SAM" id="MobiDB-lite"/>
    </source>
</evidence>
<dbReference type="Proteomes" id="UP000035680">
    <property type="component" value="Unassembled WGS sequence"/>
</dbReference>
<keyword evidence="3" id="KW-1185">Reference proteome</keyword>
<evidence type="ECO:0000256" key="2">
    <source>
        <dbReference type="SAM" id="SignalP"/>
    </source>
</evidence>
<dbReference type="STRING" id="75913.A0A0K0F933"/>